<keyword evidence="2" id="KW-1185">Reference proteome</keyword>
<evidence type="ECO:0000313" key="1">
    <source>
        <dbReference type="EMBL" id="KAK9719950.1"/>
    </source>
</evidence>
<dbReference type="AlphaFoldDB" id="A0AAW1KL07"/>
<proteinExistence type="predicted"/>
<accession>A0AAW1KL07</accession>
<protein>
    <recommendedName>
        <fullName evidence="3">DDE-1 domain-containing protein</fullName>
    </recommendedName>
</protein>
<name>A0AAW1KL07_POPJA</name>
<sequence length="104" mass="12026">MDETSVFFMISNSTVTPPGSKSVPMQWTGHEREHATIILAAKADGTKLKPYIDFKKLIRELQMLQETNGVIVKRFKNGWMNQDLTVHWLEIVFGKFSFQRRLLA</sequence>
<dbReference type="EMBL" id="JASPKY010000215">
    <property type="protein sequence ID" value="KAK9719950.1"/>
    <property type="molecule type" value="Genomic_DNA"/>
</dbReference>
<comment type="caution">
    <text evidence="1">The sequence shown here is derived from an EMBL/GenBank/DDBJ whole genome shotgun (WGS) entry which is preliminary data.</text>
</comment>
<reference evidence="1 2" key="1">
    <citation type="journal article" date="2024" name="BMC Genomics">
        <title>De novo assembly and annotation of Popillia japonica's genome with initial clues to its potential as an invasive pest.</title>
        <authorList>
            <person name="Cucini C."/>
            <person name="Boschi S."/>
            <person name="Funari R."/>
            <person name="Cardaioli E."/>
            <person name="Iannotti N."/>
            <person name="Marturano G."/>
            <person name="Paoli F."/>
            <person name="Bruttini M."/>
            <person name="Carapelli A."/>
            <person name="Frati F."/>
            <person name="Nardi F."/>
        </authorList>
    </citation>
    <scope>NUCLEOTIDE SEQUENCE [LARGE SCALE GENOMIC DNA]</scope>
    <source>
        <strain evidence="1">DMR45628</strain>
    </source>
</reference>
<evidence type="ECO:0000313" key="2">
    <source>
        <dbReference type="Proteomes" id="UP001458880"/>
    </source>
</evidence>
<evidence type="ECO:0008006" key="3">
    <source>
        <dbReference type="Google" id="ProtNLM"/>
    </source>
</evidence>
<dbReference type="Proteomes" id="UP001458880">
    <property type="component" value="Unassembled WGS sequence"/>
</dbReference>
<organism evidence="1 2">
    <name type="scientific">Popillia japonica</name>
    <name type="common">Japanese beetle</name>
    <dbReference type="NCBI Taxonomy" id="7064"/>
    <lineage>
        <taxon>Eukaryota</taxon>
        <taxon>Metazoa</taxon>
        <taxon>Ecdysozoa</taxon>
        <taxon>Arthropoda</taxon>
        <taxon>Hexapoda</taxon>
        <taxon>Insecta</taxon>
        <taxon>Pterygota</taxon>
        <taxon>Neoptera</taxon>
        <taxon>Endopterygota</taxon>
        <taxon>Coleoptera</taxon>
        <taxon>Polyphaga</taxon>
        <taxon>Scarabaeiformia</taxon>
        <taxon>Scarabaeidae</taxon>
        <taxon>Rutelinae</taxon>
        <taxon>Popillia</taxon>
    </lineage>
</organism>
<gene>
    <name evidence="1" type="ORF">QE152_g22362</name>
</gene>